<feature type="domain" description="TRAF-type" evidence="5">
    <location>
        <begin position="166"/>
        <end position="212"/>
    </location>
</feature>
<reference evidence="6 7" key="1">
    <citation type="journal article" date="2023" name="BMC Biol.">
        <title>The compact genome of the sponge Oopsacas minuta (Hexactinellida) is lacking key metazoan core genes.</title>
        <authorList>
            <person name="Santini S."/>
            <person name="Schenkelaars Q."/>
            <person name="Jourda C."/>
            <person name="Duchesne M."/>
            <person name="Belahbib H."/>
            <person name="Rocher C."/>
            <person name="Selva M."/>
            <person name="Riesgo A."/>
            <person name="Vervoort M."/>
            <person name="Leys S.P."/>
            <person name="Kodjabachian L."/>
            <person name="Le Bivic A."/>
            <person name="Borchiellini C."/>
            <person name="Claverie J.M."/>
            <person name="Renard E."/>
        </authorList>
    </citation>
    <scope>NUCLEOTIDE SEQUENCE [LARGE SCALE GENOMIC DNA]</scope>
    <source>
        <strain evidence="6">SPO-2</strain>
    </source>
</reference>
<dbReference type="PANTHER" id="PTHR10131">
    <property type="entry name" value="TNF RECEPTOR ASSOCIATED FACTOR"/>
    <property type="match status" value="1"/>
</dbReference>
<dbReference type="PANTHER" id="PTHR10131:SF94">
    <property type="entry name" value="TNF RECEPTOR-ASSOCIATED FACTOR 4"/>
    <property type="match status" value="1"/>
</dbReference>
<accession>A0AAV7KA84</accession>
<dbReference type="InterPro" id="IPR013083">
    <property type="entry name" value="Znf_RING/FYVE/PHD"/>
</dbReference>
<dbReference type="AlphaFoldDB" id="A0AAV7KA84"/>
<protein>
    <submittedName>
        <fullName evidence="6">TNF receptor-associated factor 5-like</fullName>
    </submittedName>
</protein>
<feature type="zinc finger region" description="TRAF-type" evidence="4">
    <location>
        <begin position="113"/>
        <end position="164"/>
    </location>
</feature>
<comment type="caution">
    <text evidence="6">The sequence shown here is derived from an EMBL/GenBank/DDBJ whole genome shotgun (WGS) entry which is preliminary data.</text>
</comment>
<dbReference type="PROSITE" id="PS50145">
    <property type="entry name" value="ZF_TRAF"/>
    <property type="match status" value="2"/>
</dbReference>
<name>A0AAV7KA84_9METZ</name>
<feature type="zinc finger region" description="TRAF-type" evidence="4">
    <location>
        <begin position="166"/>
        <end position="212"/>
    </location>
</feature>
<keyword evidence="3 4" id="KW-0862">Zinc</keyword>
<organism evidence="6 7">
    <name type="scientific">Oopsacas minuta</name>
    <dbReference type="NCBI Taxonomy" id="111878"/>
    <lineage>
        <taxon>Eukaryota</taxon>
        <taxon>Metazoa</taxon>
        <taxon>Porifera</taxon>
        <taxon>Hexactinellida</taxon>
        <taxon>Hexasterophora</taxon>
        <taxon>Lyssacinosida</taxon>
        <taxon>Leucopsacidae</taxon>
        <taxon>Oopsacas</taxon>
    </lineage>
</organism>
<keyword evidence="1 4" id="KW-0479">Metal-binding</keyword>
<evidence type="ECO:0000313" key="7">
    <source>
        <dbReference type="Proteomes" id="UP001165289"/>
    </source>
</evidence>
<dbReference type="Pfam" id="PF02176">
    <property type="entry name" value="zf-TRAF"/>
    <property type="match status" value="1"/>
</dbReference>
<evidence type="ECO:0000259" key="5">
    <source>
        <dbReference type="PROSITE" id="PS50145"/>
    </source>
</evidence>
<keyword evidence="7" id="KW-1185">Reference proteome</keyword>
<dbReference type="InterPro" id="IPR001293">
    <property type="entry name" value="Znf_TRAF"/>
</dbReference>
<proteinExistence type="predicted"/>
<evidence type="ECO:0000313" key="6">
    <source>
        <dbReference type="EMBL" id="KAI6658048.1"/>
    </source>
</evidence>
<evidence type="ECO:0000256" key="1">
    <source>
        <dbReference type="ARBA" id="ARBA00022723"/>
    </source>
</evidence>
<evidence type="ECO:0000256" key="3">
    <source>
        <dbReference type="ARBA" id="ARBA00022833"/>
    </source>
</evidence>
<evidence type="ECO:0000256" key="4">
    <source>
        <dbReference type="PROSITE-ProRule" id="PRU00207"/>
    </source>
</evidence>
<dbReference type="EMBL" id="JAKMXF010000110">
    <property type="protein sequence ID" value="KAI6658048.1"/>
    <property type="molecule type" value="Genomic_DNA"/>
</dbReference>
<dbReference type="GO" id="GO:0043122">
    <property type="term" value="P:regulation of canonical NF-kappaB signal transduction"/>
    <property type="evidence" value="ECO:0007669"/>
    <property type="project" value="TreeGrafter"/>
</dbReference>
<sequence>MTSKLVPLPDDREDLLYVKKCKKAKSIHCGYKRDYLARNLTGMEEGLVICEICSGIMREASLSNGETTCLVCSESQDLNPVKMVHNAVNQLEVKCPLLRDCTWNGKLSEAEKHLNNCNSFVVECTDCNDFVARGEYDNHKTNTCVFREVVCKFCERQVKAKDMKKHNEVCDDYPISCPNNCGDEFQRCQLSKHKSKCQFEEISCPYTEYGCKVKSILRKDLLAHKKEFYIEHTDMSLIEIQELRKENNSFKKKQSKMEIEGKIMKQLDGVEWEIKNFYKLLINGNLEGPIVYINNYKLRIYLIKDSILSGIYLTKKTTFSEIYLRFYLQRLPGDFDRFLGKAYITQYRIISINKQDITKSNIKDGILNYELCIGKDSEIFYSCYFFDYRDCITADNSLFLRFYFEVNSEKTMET</sequence>
<keyword evidence="6" id="KW-0675">Receptor</keyword>
<dbReference type="Proteomes" id="UP001165289">
    <property type="component" value="Unassembled WGS sequence"/>
</dbReference>
<dbReference type="GO" id="GO:0008270">
    <property type="term" value="F:zinc ion binding"/>
    <property type="evidence" value="ECO:0007669"/>
    <property type="project" value="UniProtKB-KW"/>
</dbReference>
<gene>
    <name evidence="6" type="ORF">LOD99_15761</name>
</gene>
<dbReference type="Gene3D" id="3.30.40.10">
    <property type="entry name" value="Zinc/RING finger domain, C3HC4 (zinc finger)"/>
    <property type="match status" value="3"/>
</dbReference>
<dbReference type="SUPFAM" id="SSF49599">
    <property type="entry name" value="TRAF domain-like"/>
    <property type="match status" value="1"/>
</dbReference>
<keyword evidence="2 4" id="KW-0863">Zinc-finger</keyword>
<feature type="domain" description="TRAF-type" evidence="5">
    <location>
        <begin position="113"/>
        <end position="164"/>
    </location>
</feature>
<evidence type="ECO:0000256" key="2">
    <source>
        <dbReference type="ARBA" id="ARBA00022771"/>
    </source>
</evidence>